<feature type="compositionally biased region" description="Basic and acidic residues" evidence="1">
    <location>
        <begin position="298"/>
        <end position="364"/>
    </location>
</feature>
<dbReference type="Proteomes" id="UP000747542">
    <property type="component" value="Unassembled WGS sequence"/>
</dbReference>
<dbReference type="InterPro" id="IPR012338">
    <property type="entry name" value="Beta-lactam/transpept-like"/>
</dbReference>
<dbReference type="PANTHER" id="PTHR46520">
    <property type="entry name" value="SERINE BETA-LACTAMASE-LIKE PROTEIN LACTB, MITOCHONDRIAL"/>
    <property type="match status" value="1"/>
</dbReference>
<dbReference type="GO" id="GO:0005739">
    <property type="term" value="C:mitochondrion"/>
    <property type="evidence" value="ECO:0007669"/>
    <property type="project" value="TreeGrafter"/>
</dbReference>
<dbReference type="Pfam" id="PF00144">
    <property type="entry name" value="Beta-lactamase"/>
    <property type="match status" value="1"/>
</dbReference>
<name>A0A8J5N1B0_HOMAM</name>
<dbReference type="EMBL" id="JAHLQT010013480">
    <property type="protein sequence ID" value="KAG7170811.1"/>
    <property type="molecule type" value="Genomic_DNA"/>
</dbReference>
<dbReference type="GO" id="GO:0019216">
    <property type="term" value="P:regulation of lipid metabolic process"/>
    <property type="evidence" value="ECO:0007669"/>
    <property type="project" value="TreeGrafter"/>
</dbReference>
<organism evidence="3 4">
    <name type="scientific">Homarus americanus</name>
    <name type="common">American lobster</name>
    <dbReference type="NCBI Taxonomy" id="6706"/>
    <lineage>
        <taxon>Eukaryota</taxon>
        <taxon>Metazoa</taxon>
        <taxon>Ecdysozoa</taxon>
        <taxon>Arthropoda</taxon>
        <taxon>Crustacea</taxon>
        <taxon>Multicrustacea</taxon>
        <taxon>Malacostraca</taxon>
        <taxon>Eumalacostraca</taxon>
        <taxon>Eucarida</taxon>
        <taxon>Decapoda</taxon>
        <taxon>Pleocyemata</taxon>
        <taxon>Astacidea</taxon>
        <taxon>Nephropoidea</taxon>
        <taxon>Nephropidae</taxon>
        <taxon>Homarus</taxon>
    </lineage>
</organism>
<reference evidence="3" key="1">
    <citation type="journal article" date="2021" name="Sci. Adv.">
        <title>The American lobster genome reveals insights on longevity, neural, and immune adaptations.</title>
        <authorList>
            <person name="Polinski J.M."/>
            <person name="Zimin A.V."/>
            <person name="Clark K.F."/>
            <person name="Kohn A.B."/>
            <person name="Sadowski N."/>
            <person name="Timp W."/>
            <person name="Ptitsyn A."/>
            <person name="Khanna P."/>
            <person name="Romanova D.Y."/>
            <person name="Williams P."/>
            <person name="Greenwood S.J."/>
            <person name="Moroz L.L."/>
            <person name="Walt D.R."/>
            <person name="Bodnar A.G."/>
        </authorList>
    </citation>
    <scope>NUCLEOTIDE SEQUENCE</scope>
    <source>
        <strain evidence="3">GMGI-L3</strain>
    </source>
</reference>
<comment type="caution">
    <text evidence="3">The sequence shown here is derived from an EMBL/GenBank/DDBJ whole genome shotgun (WGS) entry which is preliminary data.</text>
</comment>
<protein>
    <submittedName>
        <fullName evidence="3">Serine beta-lactamase-like protein LACTB-like 1</fullName>
    </submittedName>
</protein>
<feature type="compositionally biased region" description="Basic and acidic residues" evidence="1">
    <location>
        <begin position="127"/>
        <end position="144"/>
    </location>
</feature>
<gene>
    <name evidence="3" type="primary">Lactb-L1</name>
    <name evidence="3" type="ORF">Hamer_G023878</name>
</gene>
<dbReference type="PANTHER" id="PTHR46520:SF1">
    <property type="entry name" value="SERINE BETA-LACTAMASE-LIKE PROTEIN LACTB, MITOCHONDRIAL"/>
    <property type="match status" value="1"/>
</dbReference>
<accession>A0A8J5N1B0</accession>
<dbReference type="SUPFAM" id="SSF56601">
    <property type="entry name" value="beta-lactamase/transpeptidase-like"/>
    <property type="match status" value="1"/>
</dbReference>
<dbReference type="InterPro" id="IPR001466">
    <property type="entry name" value="Beta-lactam-related"/>
</dbReference>
<dbReference type="GO" id="GO:0008233">
    <property type="term" value="F:peptidase activity"/>
    <property type="evidence" value="ECO:0007669"/>
    <property type="project" value="TreeGrafter"/>
</dbReference>
<evidence type="ECO:0000256" key="1">
    <source>
        <dbReference type="SAM" id="MobiDB-lite"/>
    </source>
</evidence>
<evidence type="ECO:0000313" key="3">
    <source>
        <dbReference type="EMBL" id="KAG7170811.1"/>
    </source>
</evidence>
<feature type="domain" description="Beta-lactamase-related" evidence="2">
    <location>
        <begin position="185"/>
        <end position="313"/>
    </location>
</feature>
<dbReference type="GO" id="GO:0006508">
    <property type="term" value="P:proteolysis"/>
    <property type="evidence" value="ECO:0007669"/>
    <property type="project" value="TreeGrafter"/>
</dbReference>
<evidence type="ECO:0000313" key="4">
    <source>
        <dbReference type="Proteomes" id="UP000747542"/>
    </source>
</evidence>
<dbReference type="Gene3D" id="3.40.710.10">
    <property type="entry name" value="DD-peptidase/beta-lactamase superfamily"/>
    <property type="match status" value="1"/>
</dbReference>
<proteinExistence type="predicted"/>
<sequence>MGGVGFNLPGSAGSAIVQGCYIHQQHPSRGTQESSNHKSSNINPYLVKKSYEQDEQHKQRQRFTHSNQAGMLFGIVGTAAALGMGSALCKSQGEDIIDKDLPPNSPKASTKTSVSVEELLDSQEIHSVGRDVAGTEKYDPRTQESSEEDTANVQNSPKAFSTAAIIGSVQKEKLSDLQKTVRKSRQLLKRVMEEAGAPGLVISVSVDGKTVWADGFGFADLENHVRCSPDTVMRIASISKPLTMTAVAKLWEAGKLDLDAPIQKYIPSFPVKTYNGEEVTITTRQLISHQSGIRHYKLKDPNKKEKEEQNKNKENVNKVSKKAIEEKDETNEKIQDEKAVAISAEEVKSEKEFSDNKQNGDEKSGNCISVTDRKRMELYKIIRAKANKRRKMIEKAEEENEFNMEEYYIKEEFDTIQEALELFQNDELFFKPGTQSVPGILKVSTMRDLWTPVKGTGPLGSGYGMGWGAAEDKYLCGFCRSSRRHASHSGGAVGASSCLLVLPKQDYSSKEHGTPPKGVVVAIITNMQGVRLKNEALQIAKLFENIQ</sequence>
<dbReference type="InterPro" id="IPR052794">
    <property type="entry name" value="Mito_Ser_Protease_LACTB"/>
</dbReference>
<keyword evidence="4" id="KW-1185">Reference proteome</keyword>
<evidence type="ECO:0000259" key="2">
    <source>
        <dbReference type="Pfam" id="PF00144"/>
    </source>
</evidence>
<dbReference type="AlphaFoldDB" id="A0A8J5N1B0"/>
<feature type="region of interest" description="Disordered" evidence="1">
    <location>
        <begin position="292"/>
        <end position="367"/>
    </location>
</feature>
<feature type="region of interest" description="Disordered" evidence="1">
    <location>
        <begin position="127"/>
        <end position="155"/>
    </location>
</feature>